<organism evidence="1 2">
    <name type="scientific">Phytophthora fragariaefolia</name>
    <dbReference type="NCBI Taxonomy" id="1490495"/>
    <lineage>
        <taxon>Eukaryota</taxon>
        <taxon>Sar</taxon>
        <taxon>Stramenopiles</taxon>
        <taxon>Oomycota</taxon>
        <taxon>Peronosporomycetes</taxon>
        <taxon>Peronosporales</taxon>
        <taxon>Peronosporaceae</taxon>
        <taxon>Phytophthora</taxon>
    </lineage>
</organism>
<comment type="caution">
    <text evidence="1">The sequence shown here is derived from an EMBL/GenBank/DDBJ whole genome shotgun (WGS) entry which is preliminary data.</text>
</comment>
<evidence type="ECO:0000313" key="2">
    <source>
        <dbReference type="Proteomes" id="UP001165121"/>
    </source>
</evidence>
<dbReference type="EMBL" id="BSXT01001173">
    <property type="protein sequence ID" value="GMF39481.1"/>
    <property type="molecule type" value="Genomic_DNA"/>
</dbReference>
<accession>A0A9W7CS71</accession>
<dbReference type="Proteomes" id="UP001165121">
    <property type="component" value="Unassembled WGS sequence"/>
</dbReference>
<name>A0A9W7CS71_9STRA</name>
<sequence length="618" mass="67712">MLLPCCDKAAWRDSLFPAMLDLMIELLNLFQAICHGADFDQVNFFLMHTTLQYQLMELVSDIHASLDDALSNATKQKQYEVLDLCAGTLSILLVQAFDQKGECTSALFGTPTKSAIGTNFVGVVEKLLQSRHPVEFRLSFSRVISLLMPGSLKSSNGSAVNVLCYAVLDLYQEVTESRPLSTSTATSTQLELPDHVFPLSSIRRVSSALQILLEASPSLLQVVRIKRGLSFALTSIKEYFSAIRIAGGFGGKRTRSTHSNAQDTYVVDLCGRIQTHMEIISAIIGGNKENQRLAKDGGLLSVILSNWNIMKAAHVRGSQLLLRATHLLANYAYDNDRGRSSMLISLPSGPGKAAGRDNALLSLLFGLASTRGEVSFPHRQTPSSANTSTAVDVALSNAACQVLKGVMLNTECVLSSVKTGLVSKMVDSLQDRLKQTMQTSKINHLENENLAHMLSVLCSIACNEDGARVLYTNWATVLTIVFKDAMHASDEAVRRSGCLFLRNLALSNVTKNNFGIWEDLLDEVVATSVMVTSTVGVDMTTLRYLSAALWSLVYDNQKARALLLSRPTALQSLQQVLTSLESVTCSQSNTFTLHEFTDSEQIPEIFENLRRVLMIVQD</sequence>
<dbReference type="OrthoDB" id="428850at2759"/>
<reference evidence="1" key="1">
    <citation type="submission" date="2023-04" db="EMBL/GenBank/DDBJ databases">
        <title>Phytophthora fragariaefolia NBRC 109709.</title>
        <authorList>
            <person name="Ichikawa N."/>
            <person name="Sato H."/>
            <person name="Tonouchi N."/>
        </authorList>
    </citation>
    <scope>NUCLEOTIDE SEQUENCE</scope>
    <source>
        <strain evidence="1">NBRC 109709</strain>
    </source>
</reference>
<protein>
    <submittedName>
        <fullName evidence="1">Unnamed protein product</fullName>
    </submittedName>
</protein>
<keyword evidence="2" id="KW-1185">Reference proteome</keyword>
<dbReference type="AlphaFoldDB" id="A0A9W7CS71"/>
<proteinExistence type="predicted"/>
<gene>
    <name evidence="1" type="ORF">Pfra01_001173700</name>
</gene>
<dbReference type="Gene3D" id="1.25.10.10">
    <property type="entry name" value="Leucine-rich Repeat Variant"/>
    <property type="match status" value="1"/>
</dbReference>
<evidence type="ECO:0000313" key="1">
    <source>
        <dbReference type="EMBL" id="GMF39481.1"/>
    </source>
</evidence>
<dbReference type="InterPro" id="IPR016024">
    <property type="entry name" value="ARM-type_fold"/>
</dbReference>
<dbReference type="SUPFAM" id="SSF48371">
    <property type="entry name" value="ARM repeat"/>
    <property type="match status" value="1"/>
</dbReference>
<dbReference type="InterPro" id="IPR011989">
    <property type="entry name" value="ARM-like"/>
</dbReference>